<dbReference type="STRING" id="1618490.US90_C0001G0018"/>
<dbReference type="Gene3D" id="3.60.90.10">
    <property type="entry name" value="S-adenosylmethionine decarboxylase"/>
    <property type="match status" value="1"/>
</dbReference>
<gene>
    <name evidence="10" type="ORF">US90_C0001G0018</name>
</gene>
<evidence type="ECO:0000256" key="8">
    <source>
        <dbReference type="ARBA" id="ARBA00023270"/>
    </source>
</evidence>
<keyword evidence="2" id="KW-0210">Decarboxylase</keyword>
<evidence type="ECO:0000256" key="9">
    <source>
        <dbReference type="ARBA" id="ARBA00023317"/>
    </source>
</evidence>
<evidence type="ECO:0000256" key="1">
    <source>
        <dbReference type="ARBA" id="ARBA00001928"/>
    </source>
</evidence>
<evidence type="ECO:0000256" key="3">
    <source>
        <dbReference type="ARBA" id="ARBA00022813"/>
    </source>
</evidence>
<evidence type="ECO:0000256" key="5">
    <source>
        <dbReference type="ARBA" id="ARBA00023115"/>
    </source>
</evidence>
<protein>
    <recommendedName>
        <fullName evidence="12">S-adenosylmethionine decarboxylase proenzyme</fullName>
    </recommendedName>
</protein>
<keyword evidence="3" id="KW-0068">Autocatalytic cleavage</keyword>
<comment type="cofactor">
    <cofactor evidence="1">
        <name>pyruvate</name>
        <dbReference type="ChEBI" id="CHEBI:15361"/>
    </cofactor>
</comment>
<keyword evidence="6" id="KW-0865">Zymogen</keyword>
<dbReference type="SUPFAM" id="SSF56276">
    <property type="entry name" value="S-adenosylmethionine decarboxylase"/>
    <property type="match status" value="1"/>
</dbReference>
<keyword evidence="8" id="KW-0704">Schiff base</keyword>
<dbReference type="Pfam" id="PF02675">
    <property type="entry name" value="AdoMet_dc"/>
    <property type="match status" value="1"/>
</dbReference>
<evidence type="ECO:0000256" key="2">
    <source>
        <dbReference type="ARBA" id="ARBA00022793"/>
    </source>
</evidence>
<dbReference type="GO" id="GO:0005829">
    <property type="term" value="C:cytosol"/>
    <property type="evidence" value="ECO:0007669"/>
    <property type="project" value="TreeGrafter"/>
</dbReference>
<keyword evidence="4" id="KW-0745">Spermidine biosynthesis</keyword>
<keyword evidence="7" id="KW-0456">Lyase</keyword>
<sequence>MTNFPFFQHYVAKLIFTKEVEINEKLTDQIANSLIKNLRLNVVKQGKHQFTNNGLTKFWILSQSHLVIHSWPENNALHVDLMTCSPIVITSKIIKDCLSIFPINDISVTKLKY</sequence>
<keyword evidence="9" id="KW-0670">Pyruvate</keyword>
<evidence type="ECO:0000313" key="10">
    <source>
        <dbReference type="EMBL" id="KKQ71688.1"/>
    </source>
</evidence>
<dbReference type="InterPro" id="IPR003826">
    <property type="entry name" value="AdoMetDC_fam_prok"/>
</dbReference>
<comment type="caution">
    <text evidence="10">The sequence shown here is derived from an EMBL/GenBank/DDBJ whole genome shotgun (WGS) entry which is preliminary data.</text>
</comment>
<evidence type="ECO:0000256" key="6">
    <source>
        <dbReference type="ARBA" id="ARBA00023145"/>
    </source>
</evidence>
<dbReference type="GO" id="GO:0008295">
    <property type="term" value="P:spermidine biosynthetic process"/>
    <property type="evidence" value="ECO:0007669"/>
    <property type="project" value="UniProtKB-KW"/>
</dbReference>
<dbReference type="InterPro" id="IPR016067">
    <property type="entry name" value="S-AdoMet_deCO2ase_core"/>
</dbReference>
<evidence type="ECO:0000256" key="4">
    <source>
        <dbReference type="ARBA" id="ARBA00023066"/>
    </source>
</evidence>
<evidence type="ECO:0008006" key="12">
    <source>
        <dbReference type="Google" id="ProtNLM"/>
    </source>
</evidence>
<dbReference type="PANTHER" id="PTHR33866:SF2">
    <property type="entry name" value="S-ADENOSYLMETHIONINE DECARBOXYLASE PROENZYME"/>
    <property type="match status" value="1"/>
</dbReference>
<evidence type="ECO:0000256" key="7">
    <source>
        <dbReference type="ARBA" id="ARBA00023239"/>
    </source>
</evidence>
<keyword evidence="5" id="KW-0620">Polyamine biosynthesis</keyword>
<dbReference type="AlphaFoldDB" id="A0A0G0JW20"/>
<dbReference type="Proteomes" id="UP000034406">
    <property type="component" value="Unassembled WGS sequence"/>
</dbReference>
<evidence type="ECO:0000313" key="11">
    <source>
        <dbReference type="Proteomes" id="UP000034406"/>
    </source>
</evidence>
<dbReference type="PANTHER" id="PTHR33866">
    <property type="entry name" value="S-ADENOSYLMETHIONINE DECARBOXYLASE PROENZYME"/>
    <property type="match status" value="1"/>
</dbReference>
<reference evidence="10 11" key="1">
    <citation type="journal article" date="2015" name="Nature">
        <title>rRNA introns, odd ribosomes, and small enigmatic genomes across a large radiation of phyla.</title>
        <authorList>
            <person name="Brown C.T."/>
            <person name="Hug L.A."/>
            <person name="Thomas B.C."/>
            <person name="Sharon I."/>
            <person name="Castelle C.J."/>
            <person name="Singh A."/>
            <person name="Wilkins M.J."/>
            <person name="Williams K.H."/>
            <person name="Banfield J.F."/>
        </authorList>
    </citation>
    <scope>NUCLEOTIDE SEQUENCE [LARGE SCALE GENOMIC DNA]</scope>
</reference>
<proteinExistence type="predicted"/>
<dbReference type="EMBL" id="LBUT01000001">
    <property type="protein sequence ID" value="KKQ71688.1"/>
    <property type="molecule type" value="Genomic_DNA"/>
</dbReference>
<dbReference type="GO" id="GO:0004014">
    <property type="term" value="F:adenosylmethionine decarboxylase activity"/>
    <property type="evidence" value="ECO:0007669"/>
    <property type="project" value="InterPro"/>
</dbReference>
<name>A0A0G0JW20_9BACT</name>
<organism evidence="10 11">
    <name type="scientific">Candidatus Shapirobacteria bacterium GW2011_GWE2_38_30</name>
    <dbReference type="NCBI Taxonomy" id="1618490"/>
    <lineage>
        <taxon>Bacteria</taxon>
        <taxon>Candidatus Shapironibacteriota</taxon>
    </lineage>
</organism>
<accession>A0A0G0JW20</accession>